<dbReference type="EMBL" id="AP027729">
    <property type="protein sequence ID" value="BDZ41703.1"/>
    <property type="molecule type" value="Genomic_DNA"/>
</dbReference>
<comment type="subcellular location">
    <subcellularLocation>
        <location evidence="1">Cell envelope</location>
    </subcellularLocation>
</comment>
<protein>
    <recommendedName>
        <fullName evidence="8">CopC domain-containing protein</fullName>
    </recommendedName>
</protein>
<gene>
    <name evidence="9" type="ORF">GCM10025865_10020</name>
</gene>
<feature type="compositionally biased region" description="Acidic residues" evidence="5">
    <location>
        <begin position="133"/>
        <end position="142"/>
    </location>
</feature>
<evidence type="ECO:0000259" key="8">
    <source>
        <dbReference type="Pfam" id="PF04234"/>
    </source>
</evidence>
<organism evidence="9 10">
    <name type="scientific">Paraoerskovia sediminicola</name>
    <dbReference type="NCBI Taxonomy" id="1138587"/>
    <lineage>
        <taxon>Bacteria</taxon>
        <taxon>Bacillati</taxon>
        <taxon>Actinomycetota</taxon>
        <taxon>Actinomycetes</taxon>
        <taxon>Micrococcales</taxon>
        <taxon>Cellulomonadaceae</taxon>
        <taxon>Paraoerskovia</taxon>
    </lineage>
</organism>
<dbReference type="PANTHER" id="PTHR34820">
    <property type="entry name" value="INNER MEMBRANE PROTEIN YEBZ"/>
    <property type="match status" value="1"/>
</dbReference>
<keyword evidence="6" id="KW-0472">Membrane</keyword>
<feature type="chain" id="PRO_5046494552" description="CopC domain-containing protein" evidence="7">
    <location>
        <begin position="33"/>
        <end position="240"/>
    </location>
</feature>
<feature type="domain" description="CopC" evidence="8">
    <location>
        <begin position="33"/>
        <end position="126"/>
    </location>
</feature>
<dbReference type="PANTHER" id="PTHR34820:SF4">
    <property type="entry name" value="INNER MEMBRANE PROTEIN YEBZ"/>
    <property type="match status" value="1"/>
</dbReference>
<sequence>MRRTAVRHALAGGTVTALTGLLLLGAAGPAAAHDQLLESDPADGATVDLPPDAITLTFSDSVLEVSPEVIVETADGTDVADGDPRVEGADVVQPLAADAGAGDYAVSWRVVSADGHPIDGSFEFTVAGAPEPEPADGGDSTDEGGAAASDEPSEEPSAVLLGGDEGLIATNPADDEATDATETPAADDAAGDVPVVPIVVAVVLGLAIGGTVVVLLVRRSRTGLTRGADDGPGSGQADGS</sequence>
<keyword evidence="4" id="KW-0186">Copper</keyword>
<keyword evidence="6" id="KW-0812">Transmembrane</keyword>
<dbReference type="Pfam" id="PF04234">
    <property type="entry name" value="CopC"/>
    <property type="match status" value="1"/>
</dbReference>
<evidence type="ECO:0000313" key="10">
    <source>
        <dbReference type="Proteomes" id="UP001321475"/>
    </source>
</evidence>
<proteinExistence type="predicted"/>
<feature type="signal peptide" evidence="7">
    <location>
        <begin position="1"/>
        <end position="32"/>
    </location>
</feature>
<evidence type="ECO:0000256" key="2">
    <source>
        <dbReference type="ARBA" id="ARBA00022723"/>
    </source>
</evidence>
<reference evidence="10" key="1">
    <citation type="journal article" date="2019" name="Int. J. Syst. Evol. Microbiol.">
        <title>The Global Catalogue of Microorganisms (GCM) 10K type strain sequencing project: providing services to taxonomists for standard genome sequencing and annotation.</title>
        <authorList>
            <consortium name="The Broad Institute Genomics Platform"/>
            <consortium name="The Broad Institute Genome Sequencing Center for Infectious Disease"/>
            <person name="Wu L."/>
            <person name="Ma J."/>
        </authorList>
    </citation>
    <scope>NUCLEOTIDE SEQUENCE [LARGE SCALE GENOMIC DNA]</scope>
    <source>
        <strain evidence="10">NBRC 108565</strain>
    </source>
</reference>
<keyword evidence="6" id="KW-1133">Transmembrane helix</keyword>
<keyword evidence="2" id="KW-0479">Metal-binding</keyword>
<dbReference type="InterPro" id="IPR014755">
    <property type="entry name" value="Cu-Rt/internalin_Ig-like"/>
</dbReference>
<evidence type="ECO:0000256" key="4">
    <source>
        <dbReference type="ARBA" id="ARBA00023008"/>
    </source>
</evidence>
<name>A0ABM8G117_9CELL</name>
<keyword evidence="10" id="KW-1185">Reference proteome</keyword>
<feature type="region of interest" description="Disordered" evidence="5">
    <location>
        <begin position="121"/>
        <end position="189"/>
    </location>
</feature>
<evidence type="ECO:0000256" key="3">
    <source>
        <dbReference type="ARBA" id="ARBA00022729"/>
    </source>
</evidence>
<dbReference type="InterPro" id="IPR032694">
    <property type="entry name" value="CopC/D"/>
</dbReference>
<dbReference type="RefSeq" id="WP_286218805.1">
    <property type="nucleotide sequence ID" value="NZ_AP027729.1"/>
</dbReference>
<dbReference type="Proteomes" id="UP001321475">
    <property type="component" value="Chromosome"/>
</dbReference>
<accession>A0ABM8G117</accession>
<feature type="compositionally biased region" description="Low complexity" evidence="5">
    <location>
        <begin position="180"/>
        <end position="189"/>
    </location>
</feature>
<evidence type="ECO:0000256" key="1">
    <source>
        <dbReference type="ARBA" id="ARBA00004196"/>
    </source>
</evidence>
<feature type="transmembrane region" description="Helical" evidence="6">
    <location>
        <begin position="195"/>
        <end position="217"/>
    </location>
</feature>
<evidence type="ECO:0000313" key="9">
    <source>
        <dbReference type="EMBL" id="BDZ41703.1"/>
    </source>
</evidence>
<evidence type="ECO:0000256" key="7">
    <source>
        <dbReference type="SAM" id="SignalP"/>
    </source>
</evidence>
<keyword evidence="3 7" id="KW-0732">Signal</keyword>
<dbReference type="InterPro" id="IPR007348">
    <property type="entry name" value="CopC_dom"/>
</dbReference>
<evidence type="ECO:0000256" key="5">
    <source>
        <dbReference type="SAM" id="MobiDB-lite"/>
    </source>
</evidence>
<dbReference type="InterPro" id="IPR014756">
    <property type="entry name" value="Ig_E-set"/>
</dbReference>
<evidence type="ECO:0000256" key="6">
    <source>
        <dbReference type="SAM" id="Phobius"/>
    </source>
</evidence>
<dbReference type="Gene3D" id="2.60.40.1220">
    <property type="match status" value="1"/>
</dbReference>
<dbReference type="SUPFAM" id="SSF81296">
    <property type="entry name" value="E set domains"/>
    <property type="match status" value="1"/>
</dbReference>